<name>A0ABV0UQG7_9TELE</name>
<evidence type="ECO:0000256" key="1">
    <source>
        <dbReference type="SAM" id="MobiDB-lite"/>
    </source>
</evidence>
<comment type="caution">
    <text evidence="2">The sequence shown here is derived from an EMBL/GenBank/DDBJ whole genome shotgun (WGS) entry which is preliminary data.</text>
</comment>
<feature type="region of interest" description="Disordered" evidence="1">
    <location>
        <begin position="1"/>
        <end position="28"/>
    </location>
</feature>
<sequence length="100" mass="10901">MGKTQKSASMTTPASTYPRSECSASTSTISPEKSYADVLDSIDKKLPRLDARLTLVEVLHKEFSSSEGISGALLTAKKQTLRDKVKKCTDGMMQLSETKK</sequence>
<dbReference type="Proteomes" id="UP001482620">
    <property type="component" value="Unassembled WGS sequence"/>
</dbReference>
<keyword evidence="3" id="KW-1185">Reference proteome</keyword>
<accession>A0ABV0UQG7</accession>
<dbReference type="EMBL" id="JAHRIQ010079377">
    <property type="protein sequence ID" value="MEQ2246456.1"/>
    <property type="molecule type" value="Genomic_DNA"/>
</dbReference>
<reference evidence="2 3" key="1">
    <citation type="submission" date="2021-06" db="EMBL/GenBank/DDBJ databases">
        <authorList>
            <person name="Palmer J.M."/>
        </authorList>
    </citation>
    <scope>NUCLEOTIDE SEQUENCE [LARGE SCALE GENOMIC DNA]</scope>
    <source>
        <strain evidence="3">if_2019</strain>
        <tissue evidence="2">Muscle</tissue>
    </source>
</reference>
<evidence type="ECO:0000313" key="2">
    <source>
        <dbReference type="EMBL" id="MEQ2246456.1"/>
    </source>
</evidence>
<evidence type="ECO:0000313" key="3">
    <source>
        <dbReference type="Proteomes" id="UP001482620"/>
    </source>
</evidence>
<proteinExistence type="predicted"/>
<gene>
    <name evidence="2" type="ORF">ILYODFUR_038639</name>
</gene>
<protein>
    <submittedName>
        <fullName evidence="2">Uncharacterized protein</fullName>
    </submittedName>
</protein>
<organism evidence="2 3">
    <name type="scientific">Ilyodon furcidens</name>
    <name type="common">goldbreast splitfin</name>
    <dbReference type="NCBI Taxonomy" id="33524"/>
    <lineage>
        <taxon>Eukaryota</taxon>
        <taxon>Metazoa</taxon>
        <taxon>Chordata</taxon>
        <taxon>Craniata</taxon>
        <taxon>Vertebrata</taxon>
        <taxon>Euteleostomi</taxon>
        <taxon>Actinopterygii</taxon>
        <taxon>Neopterygii</taxon>
        <taxon>Teleostei</taxon>
        <taxon>Neoteleostei</taxon>
        <taxon>Acanthomorphata</taxon>
        <taxon>Ovalentaria</taxon>
        <taxon>Atherinomorphae</taxon>
        <taxon>Cyprinodontiformes</taxon>
        <taxon>Goodeidae</taxon>
        <taxon>Ilyodon</taxon>
    </lineage>
</organism>